<organism evidence="1 2">
    <name type="scientific">Legionella busanensis</name>
    <dbReference type="NCBI Taxonomy" id="190655"/>
    <lineage>
        <taxon>Bacteria</taxon>
        <taxon>Pseudomonadati</taxon>
        <taxon>Pseudomonadota</taxon>
        <taxon>Gammaproteobacteria</taxon>
        <taxon>Legionellales</taxon>
        <taxon>Legionellaceae</taxon>
        <taxon>Legionella</taxon>
    </lineage>
</organism>
<gene>
    <name evidence="1" type="ORF">NCTC13316_02460</name>
</gene>
<dbReference type="Proteomes" id="UP000254794">
    <property type="component" value="Unassembled WGS sequence"/>
</dbReference>
<proteinExistence type="predicted"/>
<evidence type="ECO:0000313" key="2">
    <source>
        <dbReference type="Proteomes" id="UP000254794"/>
    </source>
</evidence>
<accession>A0A378JMQ1</accession>
<sequence>MLSSQQGHELIKHIERTGARLVLVGDKAQLPSVNAGRLFGLTQEYGIETTIMDEIVRQKNEVLKEAVWQQQGER</sequence>
<dbReference type="AlphaFoldDB" id="A0A378JMQ1"/>
<name>A0A378JMQ1_9GAMM</name>
<evidence type="ECO:0000313" key="1">
    <source>
        <dbReference type="EMBL" id="STX52347.1"/>
    </source>
</evidence>
<keyword evidence="2" id="KW-1185">Reference proteome</keyword>
<dbReference type="SUPFAM" id="SSF52540">
    <property type="entry name" value="P-loop containing nucleoside triphosphate hydrolases"/>
    <property type="match status" value="1"/>
</dbReference>
<dbReference type="EMBL" id="UGOD01000001">
    <property type="protein sequence ID" value="STX52347.1"/>
    <property type="molecule type" value="Genomic_DNA"/>
</dbReference>
<dbReference type="Pfam" id="PF13604">
    <property type="entry name" value="AAA_30"/>
    <property type="match status" value="1"/>
</dbReference>
<dbReference type="InterPro" id="IPR027417">
    <property type="entry name" value="P-loop_NTPase"/>
</dbReference>
<dbReference type="Gene3D" id="3.40.50.300">
    <property type="entry name" value="P-loop containing nucleotide triphosphate hydrolases"/>
    <property type="match status" value="1"/>
</dbReference>
<protein>
    <submittedName>
        <fullName evidence="1">Conjugative transfer protein TraI</fullName>
    </submittedName>
</protein>
<reference evidence="1 2" key="1">
    <citation type="submission" date="2018-06" db="EMBL/GenBank/DDBJ databases">
        <authorList>
            <consortium name="Pathogen Informatics"/>
            <person name="Doyle S."/>
        </authorList>
    </citation>
    <scope>NUCLEOTIDE SEQUENCE [LARGE SCALE GENOMIC DNA]</scope>
    <source>
        <strain evidence="1 2">NCTC13316</strain>
    </source>
</reference>